<protein>
    <recommendedName>
        <fullName evidence="3">Glycosyl transferase</fullName>
    </recommendedName>
</protein>
<reference evidence="1 2" key="1">
    <citation type="journal article" date="2020" name="Int. J. Syst. Evol. Microbiol.">
        <title>Novel acetic acid bacteria from cider fermentations: Acetobacter conturbans sp. nov. and Acetobacter fallax sp. nov.</title>
        <authorList>
            <person name="Sombolestani A.S."/>
            <person name="Cleenwerck I."/>
            <person name="Cnockaert M."/>
            <person name="Borremans W."/>
            <person name="Wieme A.D."/>
            <person name="De Vuyst L."/>
            <person name="Vandamme P."/>
        </authorList>
    </citation>
    <scope>NUCLEOTIDE SEQUENCE [LARGE SCALE GENOMIC DNA]</scope>
    <source>
        <strain evidence="1 2">LMG 30640</strain>
    </source>
</reference>
<accession>A0ABX0JLA0</accession>
<evidence type="ECO:0008006" key="3">
    <source>
        <dbReference type="Google" id="ProtNLM"/>
    </source>
</evidence>
<name>A0ABX0JLA0_9PROT</name>
<evidence type="ECO:0000313" key="1">
    <source>
        <dbReference type="EMBL" id="NHN83256.1"/>
    </source>
</evidence>
<sequence length="241" mass="28073">MIALGLADRYEKGSLLWWNADYTHYQVFQKIPDYDYYLFIEYDAWVLGGVRKLMDRVVGSGAETVTLVRRDMKNWFWAKFCQDLYPGESCRASLNCITIHSRAALAFLFEKRKEMSRRKDISFWPLSEAVILSELVPAGFRCECLSEFGDISRYEWFPPVLEDDLDFRAGAEMAFIHPVLDRSRYIKSLLLHTHFVKDYFWPGSSLRRELSRFPGAVRPSEIGRAALARGVARVVERVRGY</sequence>
<dbReference type="Proteomes" id="UP000635278">
    <property type="component" value="Unassembled WGS sequence"/>
</dbReference>
<organism evidence="1 2">
    <name type="scientific">Acetobacter musti</name>
    <dbReference type="NCBI Taxonomy" id="864732"/>
    <lineage>
        <taxon>Bacteria</taxon>
        <taxon>Pseudomonadati</taxon>
        <taxon>Pseudomonadota</taxon>
        <taxon>Alphaproteobacteria</taxon>
        <taxon>Acetobacterales</taxon>
        <taxon>Acetobacteraceae</taxon>
        <taxon>Acetobacter</taxon>
    </lineage>
</organism>
<evidence type="ECO:0000313" key="2">
    <source>
        <dbReference type="Proteomes" id="UP000635278"/>
    </source>
</evidence>
<comment type="caution">
    <text evidence="1">The sequence shown here is derived from an EMBL/GenBank/DDBJ whole genome shotgun (WGS) entry which is preliminary data.</text>
</comment>
<gene>
    <name evidence="1" type="ORF">GOB93_01185</name>
</gene>
<dbReference type="EMBL" id="WOTB01000001">
    <property type="protein sequence ID" value="NHN83256.1"/>
    <property type="molecule type" value="Genomic_DNA"/>
</dbReference>
<keyword evidence="2" id="KW-1185">Reference proteome</keyword>
<proteinExistence type="predicted"/>